<comment type="subcellular location">
    <subcellularLocation>
        <location evidence="1">Membrane</location>
        <topology evidence="1">Multi-pass membrane protein</topology>
    </subcellularLocation>
</comment>
<evidence type="ECO:0000313" key="7">
    <source>
        <dbReference type="Proteomes" id="UP000076727"/>
    </source>
</evidence>
<dbReference type="Proteomes" id="UP000076727">
    <property type="component" value="Unassembled WGS sequence"/>
</dbReference>
<feature type="transmembrane region" description="Helical" evidence="4">
    <location>
        <begin position="190"/>
        <end position="211"/>
    </location>
</feature>
<dbReference type="InterPro" id="IPR020846">
    <property type="entry name" value="MFS_dom"/>
</dbReference>
<keyword evidence="4" id="KW-1133">Transmembrane helix</keyword>
<evidence type="ECO:0000313" key="6">
    <source>
        <dbReference type="EMBL" id="KZT64206.1"/>
    </source>
</evidence>
<dbReference type="Pfam" id="PF07690">
    <property type="entry name" value="MFS_1"/>
    <property type="match status" value="1"/>
</dbReference>
<organism evidence="6 7">
    <name type="scientific">Daedalea quercina L-15889</name>
    <dbReference type="NCBI Taxonomy" id="1314783"/>
    <lineage>
        <taxon>Eukaryota</taxon>
        <taxon>Fungi</taxon>
        <taxon>Dikarya</taxon>
        <taxon>Basidiomycota</taxon>
        <taxon>Agaricomycotina</taxon>
        <taxon>Agaricomycetes</taxon>
        <taxon>Polyporales</taxon>
        <taxon>Fomitopsis</taxon>
    </lineage>
</organism>
<feature type="transmembrane region" description="Helical" evidence="4">
    <location>
        <begin position="223"/>
        <end position="241"/>
    </location>
</feature>
<feature type="transmembrane region" description="Helical" evidence="4">
    <location>
        <begin position="261"/>
        <end position="281"/>
    </location>
</feature>
<evidence type="ECO:0000256" key="4">
    <source>
        <dbReference type="SAM" id="Phobius"/>
    </source>
</evidence>
<dbReference type="EMBL" id="KV429137">
    <property type="protein sequence ID" value="KZT64206.1"/>
    <property type="molecule type" value="Genomic_DNA"/>
</dbReference>
<feature type="transmembrane region" description="Helical" evidence="4">
    <location>
        <begin position="358"/>
        <end position="385"/>
    </location>
</feature>
<evidence type="ECO:0000256" key="1">
    <source>
        <dbReference type="ARBA" id="ARBA00004141"/>
    </source>
</evidence>
<name>A0A165LBN5_9APHY</name>
<dbReference type="PANTHER" id="PTHR11360:SF284">
    <property type="entry name" value="EG:103B4.3 PROTEIN-RELATED"/>
    <property type="match status" value="1"/>
</dbReference>
<dbReference type="InterPro" id="IPR011701">
    <property type="entry name" value="MFS"/>
</dbReference>
<keyword evidence="4" id="KW-0812">Transmembrane</keyword>
<dbReference type="OrthoDB" id="2213137at2759"/>
<dbReference type="PANTHER" id="PTHR11360">
    <property type="entry name" value="MONOCARBOXYLATE TRANSPORTER"/>
    <property type="match status" value="1"/>
</dbReference>
<dbReference type="InterPro" id="IPR036259">
    <property type="entry name" value="MFS_trans_sf"/>
</dbReference>
<feature type="transmembrane region" description="Helical" evidence="4">
    <location>
        <begin position="333"/>
        <end position="352"/>
    </location>
</feature>
<dbReference type="Gene3D" id="1.20.1250.20">
    <property type="entry name" value="MFS general substrate transporter like domains"/>
    <property type="match status" value="1"/>
</dbReference>
<feature type="transmembrane region" description="Helical" evidence="4">
    <location>
        <begin position="102"/>
        <end position="121"/>
    </location>
</feature>
<dbReference type="SUPFAM" id="SSF103473">
    <property type="entry name" value="MFS general substrate transporter"/>
    <property type="match status" value="1"/>
</dbReference>
<feature type="transmembrane region" description="Helical" evidence="4">
    <location>
        <begin position="397"/>
        <end position="416"/>
    </location>
</feature>
<feature type="transmembrane region" description="Helical" evidence="4">
    <location>
        <begin position="133"/>
        <end position="157"/>
    </location>
</feature>
<keyword evidence="7" id="KW-1185">Reference proteome</keyword>
<feature type="compositionally biased region" description="Basic and acidic residues" evidence="3">
    <location>
        <begin position="1"/>
        <end position="11"/>
    </location>
</feature>
<dbReference type="STRING" id="1314783.A0A165LBN5"/>
<reference evidence="6 7" key="1">
    <citation type="journal article" date="2016" name="Mol. Biol. Evol.">
        <title>Comparative Genomics of Early-Diverging Mushroom-Forming Fungi Provides Insights into the Origins of Lignocellulose Decay Capabilities.</title>
        <authorList>
            <person name="Nagy L.G."/>
            <person name="Riley R."/>
            <person name="Tritt A."/>
            <person name="Adam C."/>
            <person name="Daum C."/>
            <person name="Floudas D."/>
            <person name="Sun H."/>
            <person name="Yadav J.S."/>
            <person name="Pangilinan J."/>
            <person name="Larsson K.H."/>
            <person name="Matsuura K."/>
            <person name="Barry K."/>
            <person name="Labutti K."/>
            <person name="Kuo R."/>
            <person name="Ohm R.A."/>
            <person name="Bhattacharya S.S."/>
            <person name="Shirouzu T."/>
            <person name="Yoshinaga Y."/>
            <person name="Martin F.M."/>
            <person name="Grigoriev I.V."/>
            <person name="Hibbett D.S."/>
        </authorList>
    </citation>
    <scope>NUCLEOTIDE SEQUENCE [LARGE SCALE GENOMIC DNA]</scope>
    <source>
        <strain evidence="6 7">L-15889</strain>
    </source>
</reference>
<sequence length="455" mass="49132">MDTPASERTHIDFMPSDVEAKTQERLSEKEKKLSDASSFYANSAVDAPLEDVNDYPDGGLRAWLVVFGCVLFSANTLGWALAWGVVQTYYQEHVFHDASGTVLSMLGSTSGMVMTLGSFITGKIGDRFGFKPLLALGAIFWLAGMLGSAFCTELWQFFITQGLLQGIANALIFPLVVSLPAQWFLRYRSFAIGVVVAGCSFGGAMATLIMYKMFAALGLKKTFSIYAAMNAACFIVALVLIKERRSPSSRQKIIWIDRTFFKDPVFWSLGLCILFTVFGYLTPIFFLPTYVIDVIPGTGDFLSALPLMLLNFAAATGRASVGFLADRIGPVNAMLISVGISGLAQLLIWNFVKTYPGIIVFGIIYGFFCGCFISLTPAVCAQLYGSDRLAGLSGLTLFFNLPGNAAGAPLGGAILGGTGGNWRAVACYSGGMQVIGVILMLYARFKKEPKILAVF</sequence>
<comment type="similarity">
    <text evidence="2">Belongs to the major facilitator superfamily. Monocarboxylate porter (TC 2.A.1.13) family.</text>
</comment>
<dbReference type="GO" id="GO:0016020">
    <property type="term" value="C:membrane"/>
    <property type="evidence" value="ECO:0007669"/>
    <property type="project" value="UniProtKB-SubCell"/>
</dbReference>
<keyword evidence="4" id="KW-0472">Membrane</keyword>
<proteinExistence type="inferred from homology"/>
<feature type="compositionally biased region" description="Basic and acidic residues" evidence="3">
    <location>
        <begin position="18"/>
        <end position="30"/>
    </location>
</feature>
<evidence type="ECO:0000256" key="2">
    <source>
        <dbReference type="ARBA" id="ARBA00006727"/>
    </source>
</evidence>
<dbReference type="InterPro" id="IPR050327">
    <property type="entry name" value="Proton-linked_MCT"/>
</dbReference>
<feature type="domain" description="Major facilitator superfamily (MFS) profile" evidence="5">
    <location>
        <begin position="61"/>
        <end position="448"/>
    </location>
</feature>
<dbReference type="AlphaFoldDB" id="A0A165LBN5"/>
<feature type="transmembrane region" description="Helical" evidence="4">
    <location>
        <begin position="301"/>
        <end position="321"/>
    </location>
</feature>
<protein>
    <submittedName>
        <fullName evidence="6">MFS general substrate transporter</fullName>
    </submittedName>
</protein>
<gene>
    <name evidence="6" type="ORF">DAEQUDRAFT_753072</name>
</gene>
<evidence type="ECO:0000256" key="3">
    <source>
        <dbReference type="SAM" id="MobiDB-lite"/>
    </source>
</evidence>
<feature type="transmembrane region" description="Helical" evidence="4">
    <location>
        <begin position="163"/>
        <end position="183"/>
    </location>
</feature>
<accession>A0A165LBN5</accession>
<dbReference type="PROSITE" id="PS50850">
    <property type="entry name" value="MFS"/>
    <property type="match status" value="1"/>
</dbReference>
<evidence type="ECO:0000259" key="5">
    <source>
        <dbReference type="PROSITE" id="PS50850"/>
    </source>
</evidence>
<feature type="transmembrane region" description="Helical" evidence="4">
    <location>
        <begin position="422"/>
        <end position="443"/>
    </location>
</feature>
<feature type="transmembrane region" description="Helical" evidence="4">
    <location>
        <begin position="62"/>
        <end position="82"/>
    </location>
</feature>
<dbReference type="GO" id="GO:0022857">
    <property type="term" value="F:transmembrane transporter activity"/>
    <property type="evidence" value="ECO:0007669"/>
    <property type="project" value="InterPro"/>
</dbReference>
<feature type="region of interest" description="Disordered" evidence="3">
    <location>
        <begin position="1"/>
        <end position="30"/>
    </location>
</feature>